<dbReference type="InterPro" id="IPR036291">
    <property type="entry name" value="NAD(P)-bd_dom_sf"/>
</dbReference>
<dbReference type="FunFam" id="3.20.20.70:FF:000038">
    <property type="entry name" value="Hydroxymethylglutaryl-CoA lyase, mitochondrial"/>
    <property type="match status" value="1"/>
</dbReference>
<dbReference type="CDD" id="cd05247">
    <property type="entry name" value="UDP_G4E_1_SDR_e"/>
    <property type="match status" value="1"/>
</dbReference>
<evidence type="ECO:0000256" key="14">
    <source>
        <dbReference type="ARBA" id="ARBA00022729"/>
    </source>
</evidence>
<comment type="pathway">
    <text evidence="5">Carbohydrate metabolism; galactose metabolism.</text>
</comment>
<evidence type="ECO:0000256" key="8">
    <source>
        <dbReference type="ARBA" id="ARBA00009405"/>
    </source>
</evidence>
<keyword evidence="17" id="KW-0119">Carbohydrate metabolism</keyword>
<dbReference type="GO" id="GO:0003978">
    <property type="term" value="F:UDP-glucose 4-epimerase activity"/>
    <property type="evidence" value="ECO:0007669"/>
    <property type="project" value="UniProtKB-EC"/>
</dbReference>
<comment type="pathway">
    <text evidence="6">Metabolic intermediate metabolism; (S)-3-hydroxy-3-methylglutaryl-CoA degradation; acetoacetate from (S)-3-hydroxy-3-methylglutaryl-CoA: step 1/1.</text>
</comment>
<comment type="function">
    <text evidence="4">Catalyzes two distinct but analogous reactions: the reversible epimerization of UDP-glucose to UDP-galactose and the reversible epimerization of UDP-N-acetylglucosamine to UDP-N-acetylgalactosamine. The reaction with UDP-Gal plays a critical role in the Leloir pathway of galactose catabolism in which galactose is converted to the glycolytic intermediate glucose 6-phosphate. It contributes to the catabolism of dietary galactose and enables the endogenous biosynthesis of both UDP-Gal and UDP-GalNAc when exogenous sources are limited. Both UDP-sugar interconversions are important in the synthesis of glycoproteins and glycolipids.</text>
</comment>
<dbReference type="InterPro" id="IPR005886">
    <property type="entry name" value="UDP_G4E"/>
</dbReference>
<comment type="catalytic activity">
    <reaction evidence="2">
        <text>UDP-alpha-D-glucose = UDP-alpha-D-galactose</text>
        <dbReference type="Rhea" id="RHEA:22168"/>
        <dbReference type="ChEBI" id="CHEBI:58885"/>
        <dbReference type="ChEBI" id="CHEBI:66914"/>
        <dbReference type="EC" id="5.1.3.2"/>
    </reaction>
</comment>
<dbReference type="SUPFAM" id="SSF51735">
    <property type="entry name" value="NAD(P)-binding Rossmann-fold domains"/>
    <property type="match status" value="1"/>
</dbReference>
<dbReference type="CDD" id="cd07938">
    <property type="entry name" value="DRE_TIM_HMGL"/>
    <property type="match status" value="1"/>
</dbReference>
<dbReference type="PANTHER" id="PTHR43725:SF47">
    <property type="entry name" value="UDP-GLUCOSE 4-EPIMERASE"/>
    <property type="match status" value="1"/>
</dbReference>
<dbReference type="InterPro" id="IPR013785">
    <property type="entry name" value="Aldolase_TIM"/>
</dbReference>
<reference evidence="24 25" key="1">
    <citation type="submission" date="2020-12" db="EMBL/GenBank/DDBJ databases">
        <title>De novo assembly of Tibetan sheep genome.</title>
        <authorList>
            <person name="Li X."/>
        </authorList>
    </citation>
    <scope>NUCLEOTIDE SEQUENCE [LARGE SCALE GENOMIC DNA]</scope>
    <source>
        <tissue evidence="24">Heart</tissue>
    </source>
</reference>
<dbReference type="InterPro" id="IPR057739">
    <property type="entry name" value="Glyco_hydro_29_N"/>
</dbReference>
<comment type="similarity">
    <text evidence="8">Belongs to the HMG-CoA lyase family.</text>
</comment>
<dbReference type="EMBL" id="JAEMGP010000002">
    <property type="protein sequence ID" value="KAG5214321.1"/>
    <property type="molecule type" value="Genomic_DNA"/>
</dbReference>
<dbReference type="GO" id="GO:0046872">
    <property type="term" value="F:metal ion binding"/>
    <property type="evidence" value="ECO:0007669"/>
    <property type="project" value="UniProtKB-KW"/>
</dbReference>
<comment type="cofactor">
    <cofactor evidence="3">
        <name>NAD(+)</name>
        <dbReference type="ChEBI" id="CHEBI:57540"/>
    </cofactor>
</comment>
<keyword evidence="13" id="KW-0479">Metal-binding</keyword>
<evidence type="ECO:0000256" key="21">
    <source>
        <dbReference type="ARBA" id="ARBA00031827"/>
    </source>
</evidence>
<dbReference type="GO" id="GO:0005829">
    <property type="term" value="C:cytosol"/>
    <property type="evidence" value="ECO:0007669"/>
    <property type="project" value="TreeGrafter"/>
</dbReference>
<keyword evidence="20" id="KW-0326">Glycosidase</keyword>
<dbReference type="NCBIfam" id="TIGR01179">
    <property type="entry name" value="galE"/>
    <property type="match status" value="1"/>
</dbReference>
<evidence type="ECO:0000256" key="12">
    <source>
        <dbReference type="ARBA" id="ARBA00013189"/>
    </source>
</evidence>
<dbReference type="InterPro" id="IPR000891">
    <property type="entry name" value="PYR_CT"/>
</dbReference>
<keyword evidence="16" id="KW-0520">NAD</keyword>
<sequence>QLVQTVSLGGNYLLNIGPTKDGLIVPIFQERLLAVGKWLSINGEAIYASKPWRVQSENSSVWYTSKGLAVYAIVLHWPEYGILRLLSPIATSTTEVSTSPVGTFPKRVKIVEVAPRDGLQNEKNIVPTPVKIKLIDMLSEAGLPVVEATSFVSPKWVPQMADHAEVLKGIQKFPGVNYPVLTPNFKGFQAAVAAGAKEVAIFGAASELFTKKNINCSVDESLQRFDEILKAARAAGISVRGYVSCVLGCPYEGKISPAKVAEVSKKLYSMGCYEISLGDTIGVGTPGAMKDMLSAVLHEVPVTALAVHCHDTYGQALANTLTALQMGVSVVDSSVAGLGGCPYAQGASGNLATEDLVYMLAGLGIHTGVNLQKLLEAGTFICQALNRRTNSKVAQATCKLLKEALSRQPRPLLSLCPEPGIMAEKVLVTGGAGYIGSHTVLELLEAGYSPMVIDNFHNAIRGGGSMPESLRRVQELTGRSVEFEEMDILDQAALQRLFKKHSFMAVIHFAGLKAVGESVQKPLDYYRVNLTGTIQLLEMMRAHGVKNLVFSSSATVYGNPQYLPLDEAHPTGGCTNPYGKSKFFIEEMIRDLCQADKAWNAVLLRYFNPIGAHASGCIGEDPQGIPNNLMPYVSQVAIGRREVLNVFGNDYDTEDGTGVRDYIHVVDLAKGHIAALRKLKEQCGCRIYNLGTGTGYSVLQMVQAMEKASGKKIPYKVVARREGDVAACYANPSLALKELGWSAALGLDRMCEDLWRWQKQNPSGFGTQA</sequence>
<dbReference type="GO" id="GO:0033499">
    <property type="term" value="P:galactose catabolic process via UDP-galactose, Leloir pathway"/>
    <property type="evidence" value="ECO:0007669"/>
    <property type="project" value="TreeGrafter"/>
</dbReference>
<dbReference type="AlphaFoldDB" id="A0A836AP42"/>
<evidence type="ECO:0000256" key="6">
    <source>
        <dbReference type="ARBA" id="ARBA00005143"/>
    </source>
</evidence>
<dbReference type="Pfam" id="PF00682">
    <property type="entry name" value="HMGL-like"/>
    <property type="match status" value="1"/>
</dbReference>
<dbReference type="EC" id="5.1.3.2" evidence="12"/>
<evidence type="ECO:0000256" key="19">
    <source>
        <dbReference type="ARBA" id="ARBA00023239"/>
    </source>
</evidence>
<feature type="domain" description="Pyruvate carboxyltransferase" evidence="23">
    <location>
        <begin position="108"/>
        <end position="375"/>
    </location>
</feature>
<protein>
    <recommendedName>
        <fullName evidence="21">UDP-N-acetylglucosamine 4-epimerase</fullName>
        <ecNumber evidence="9">3.2.1.51</ecNumber>
        <ecNumber evidence="10">4.1.3.4</ecNumber>
        <ecNumber evidence="12">5.1.3.2</ecNumber>
        <ecNumber evidence="11">5.1.3.7</ecNumber>
    </recommendedName>
</protein>
<comment type="catalytic activity">
    <reaction evidence="1">
        <text>UDP-N-acetyl-alpha-D-glucosamine = UDP-N-acetyl-alpha-D-galactosamine</text>
        <dbReference type="Rhea" id="RHEA:20517"/>
        <dbReference type="ChEBI" id="CHEBI:57705"/>
        <dbReference type="ChEBI" id="CHEBI:67138"/>
        <dbReference type="EC" id="5.1.3.7"/>
    </reaction>
</comment>
<name>A0A836AP42_SHEEP</name>
<dbReference type="GO" id="GO:0004560">
    <property type="term" value="F:alpha-L-fucosidase activity"/>
    <property type="evidence" value="ECO:0007669"/>
    <property type="project" value="UniProtKB-EC"/>
</dbReference>
<dbReference type="InterPro" id="IPR017853">
    <property type="entry name" value="GH"/>
</dbReference>
<dbReference type="Gene3D" id="3.20.20.70">
    <property type="entry name" value="Aldolase class I"/>
    <property type="match status" value="1"/>
</dbReference>
<organism evidence="24 25">
    <name type="scientific">Ovis aries</name>
    <name type="common">Sheep</name>
    <dbReference type="NCBI Taxonomy" id="9940"/>
    <lineage>
        <taxon>Eukaryota</taxon>
        <taxon>Metazoa</taxon>
        <taxon>Chordata</taxon>
        <taxon>Craniata</taxon>
        <taxon>Vertebrata</taxon>
        <taxon>Euteleostomi</taxon>
        <taxon>Mammalia</taxon>
        <taxon>Eutheria</taxon>
        <taxon>Laurasiatheria</taxon>
        <taxon>Artiodactyla</taxon>
        <taxon>Ruminantia</taxon>
        <taxon>Pecora</taxon>
        <taxon>Bovidae</taxon>
        <taxon>Caprinae</taxon>
        <taxon>Ovis</taxon>
    </lineage>
</organism>
<dbReference type="Proteomes" id="UP000664991">
    <property type="component" value="Unassembled WGS sequence"/>
</dbReference>
<dbReference type="Pfam" id="PF01120">
    <property type="entry name" value="Alpha_L_fucos"/>
    <property type="match status" value="1"/>
</dbReference>
<keyword evidence="17" id="KW-0299">Galactose metabolism</keyword>
<dbReference type="Pfam" id="PF16757">
    <property type="entry name" value="Fucosidase_C"/>
    <property type="match status" value="1"/>
</dbReference>
<dbReference type="Gene3D" id="3.20.20.80">
    <property type="entry name" value="Glycosidases"/>
    <property type="match status" value="1"/>
</dbReference>
<dbReference type="InterPro" id="IPR000138">
    <property type="entry name" value="HMG_CoA_lyase_AS"/>
</dbReference>
<accession>A0A836AP42</accession>
<evidence type="ECO:0000256" key="11">
    <source>
        <dbReference type="ARBA" id="ARBA00013175"/>
    </source>
</evidence>
<evidence type="ECO:0000256" key="17">
    <source>
        <dbReference type="ARBA" id="ARBA00023144"/>
    </source>
</evidence>
<evidence type="ECO:0000256" key="13">
    <source>
        <dbReference type="ARBA" id="ARBA00022723"/>
    </source>
</evidence>
<comment type="caution">
    <text evidence="24">The sequence shown here is derived from an EMBL/GenBank/DDBJ whole genome shotgun (WGS) entry which is preliminary data.</text>
</comment>
<dbReference type="SUPFAM" id="SSF51445">
    <property type="entry name" value="(Trans)glycosidases"/>
    <property type="match status" value="1"/>
</dbReference>
<evidence type="ECO:0000256" key="15">
    <source>
        <dbReference type="ARBA" id="ARBA00022801"/>
    </source>
</evidence>
<evidence type="ECO:0000256" key="16">
    <source>
        <dbReference type="ARBA" id="ARBA00023027"/>
    </source>
</evidence>
<dbReference type="GO" id="GO:0003974">
    <property type="term" value="F:UDP-N-acetylglucosamine 4-epimerase activity"/>
    <property type="evidence" value="ECO:0007669"/>
    <property type="project" value="UniProtKB-EC"/>
</dbReference>
<proteinExistence type="inferred from homology"/>
<dbReference type="InterPro" id="IPR000933">
    <property type="entry name" value="Glyco_hydro_29"/>
</dbReference>
<evidence type="ECO:0000256" key="5">
    <source>
        <dbReference type="ARBA" id="ARBA00004947"/>
    </source>
</evidence>
<keyword evidence="14" id="KW-0732">Signal</keyword>
<evidence type="ECO:0000256" key="20">
    <source>
        <dbReference type="ARBA" id="ARBA00023295"/>
    </source>
</evidence>
<evidence type="ECO:0000256" key="1">
    <source>
        <dbReference type="ARBA" id="ARBA00000014"/>
    </source>
</evidence>
<dbReference type="Gene3D" id="3.90.25.10">
    <property type="entry name" value="UDP-galactose 4-epimerase, domain 1"/>
    <property type="match status" value="1"/>
</dbReference>
<evidence type="ECO:0000256" key="18">
    <source>
        <dbReference type="ARBA" id="ARBA00023235"/>
    </source>
</evidence>
<evidence type="ECO:0000256" key="3">
    <source>
        <dbReference type="ARBA" id="ARBA00001911"/>
    </source>
</evidence>
<dbReference type="SUPFAM" id="SSF51569">
    <property type="entry name" value="Aldolase"/>
    <property type="match status" value="1"/>
</dbReference>
<evidence type="ECO:0000313" key="25">
    <source>
        <dbReference type="Proteomes" id="UP000664991"/>
    </source>
</evidence>
<dbReference type="Pfam" id="PF16363">
    <property type="entry name" value="GDP_Man_Dehyd"/>
    <property type="match status" value="1"/>
</dbReference>
<dbReference type="InterPro" id="IPR016040">
    <property type="entry name" value="NAD(P)-bd_dom"/>
</dbReference>
<keyword evidence="18" id="KW-0413">Isomerase</keyword>
<gene>
    <name evidence="24" type="ORF">JEQ12_010107</name>
</gene>
<dbReference type="EC" id="3.2.1.51" evidence="9"/>
<comment type="similarity">
    <text evidence="7">Belongs to the glycosyl hydrolase 29 family.</text>
</comment>
<dbReference type="GO" id="GO:0004419">
    <property type="term" value="F:hydroxymethylglutaryl-CoA lyase activity"/>
    <property type="evidence" value="ECO:0007669"/>
    <property type="project" value="UniProtKB-EC"/>
</dbReference>
<dbReference type="PROSITE" id="PS01062">
    <property type="entry name" value="HMG_COA_LYASE"/>
    <property type="match status" value="1"/>
</dbReference>
<evidence type="ECO:0000256" key="7">
    <source>
        <dbReference type="ARBA" id="ARBA00007951"/>
    </source>
</evidence>
<keyword evidence="19" id="KW-0456">Lyase</keyword>
<evidence type="ECO:0000256" key="4">
    <source>
        <dbReference type="ARBA" id="ARBA00002760"/>
    </source>
</evidence>
<evidence type="ECO:0000256" key="10">
    <source>
        <dbReference type="ARBA" id="ARBA00012910"/>
    </source>
</evidence>
<dbReference type="PANTHER" id="PTHR43725">
    <property type="entry name" value="UDP-GLUCOSE 4-EPIMERASE"/>
    <property type="match status" value="1"/>
</dbReference>
<dbReference type="SMART" id="SM00812">
    <property type="entry name" value="Alpha_L_fucos"/>
    <property type="match status" value="1"/>
</dbReference>
<feature type="non-terminal residue" evidence="24">
    <location>
        <position position="1"/>
    </location>
</feature>
<dbReference type="NCBIfam" id="NF007956">
    <property type="entry name" value="PRK10675.1"/>
    <property type="match status" value="1"/>
</dbReference>
<evidence type="ECO:0000256" key="2">
    <source>
        <dbReference type="ARBA" id="ARBA00000083"/>
    </source>
</evidence>
<dbReference type="Gene3D" id="3.40.50.720">
    <property type="entry name" value="NAD(P)-binding Rossmann-like Domain"/>
    <property type="match status" value="1"/>
</dbReference>
<evidence type="ECO:0000256" key="22">
    <source>
        <dbReference type="ARBA" id="ARBA00049877"/>
    </source>
</evidence>
<dbReference type="EC" id="5.1.3.7" evidence="11"/>
<dbReference type="UniPathway" id="UPA00896">
    <property type="reaction ID" value="UER00863"/>
</dbReference>
<evidence type="ECO:0000313" key="24">
    <source>
        <dbReference type="EMBL" id="KAG5214321.1"/>
    </source>
</evidence>
<dbReference type="EC" id="4.1.3.4" evidence="10"/>
<evidence type="ECO:0000256" key="9">
    <source>
        <dbReference type="ARBA" id="ARBA00012662"/>
    </source>
</evidence>
<dbReference type="PROSITE" id="PS50991">
    <property type="entry name" value="PYR_CT"/>
    <property type="match status" value="1"/>
</dbReference>
<evidence type="ECO:0000259" key="23">
    <source>
        <dbReference type="PROSITE" id="PS50991"/>
    </source>
</evidence>
<dbReference type="NCBIfam" id="NF004283">
    <property type="entry name" value="PRK05692.1"/>
    <property type="match status" value="1"/>
</dbReference>
<comment type="catalytic activity">
    <reaction evidence="22">
        <text>(3S)-3-hydroxy-3-methylglutaryl-CoA = acetoacetate + acetyl-CoA</text>
        <dbReference type="Rhea" id="RHEA:24404"/>
        <dbReference type="ChEBI" id="CHEBI:13705"/>
        <dbReference type="ChEBI" id="CHEBI:43074"/>
        <dbReference type="ChEBI" id="CHEBI:57288"/>
        <dbReference type="EC" id="4.1.3.4"/>
    </reaction>
</comment>
<keyword evidence="15" id="KW-0378">Hydrolase</keyword>
<dbReference type="InterPro" id="IPR031919">
    <property type="entry name" value="Fucosidase_C"/>
</dbReference>